<accession>X1RNV3</accession>
<name>X1RNV3_9ZZZZ</name>
<dbReference type="AlphaFoldDB" id="X1RNV3"/>
<gene>
    <name evidence="1" type="ORF">S12H4_21311</name>
</gene>
<evidence type="ECO:0008006" key="2">
    <source>
        <dbReference type="Google" id="ProtNLM"/>
    </source>
</evidence>
<reference evidence="1" key="1">
    <citation type="journal article" date="2014" name="Front. Microbiol.">
        <title>High frequency of phylogenetically diverse reductive dehalogenase-homologous genes in deep subseafloor sedimentary metagenomes.</title>
        <authorList>
            <person name="Kawai M."/>
            <person name="Futagami T."/>
            <person name="Toyoda A."/>
            <person name="Takaki Y."/>
            <person name="Nishi S."/>
            <person name="Hori S."/>
            <person name="Arai W."/>
            <person name="Tsubouchi T."/>
            <person name="Morono Y."/>
            <person name="Uchiyama I."/>
            <person name="Ito T."/>
            <person name="Fujiyama A."/>
            <person name="Inagaki F."/>
            <person name="Takami H."/>
        </authorList>
    </citation>
    <scope>NUCLEOTIDE SEQUENCE</scope>
    <source>
        <strain evidence="1">Expedition CK06-06</strain>
    </source>
</reference>
<organism evidence="1">
    <name type="scientific">marine sediment metagenome</name>
    <dbReference type="NCBI Taxonomy" id="412755"/>
    <lineage>
        <taxon>unclassified sequences</taxon>
        <taxon>metagenomes</taxon>
        <taxon>ecological metagenomes</taxon>
    </lineage>
</organism>
<comment type="caution">
    <text evidence="1">The sequence shown here is derived from an EMBL/GenBank/DDBJ whole genome shotgun (WGS) entry which is preliminary data.</text>
</comment>
<proteinExistence type="predicted"/>
<feature type="non-terminal residue" evidence="1">
    <location>
        <position position="1"/>
    </location>
</feature>
<protein>
    <recommendedName>
        <fullName evidence="2">MBL fold metallo-hydrolase</fullName>
    </recommendedName>
</protein>
<dbReference type="Gene3D" id="3.60.15.10">
    <property type="entry name" value="Ribonuclease Z/Hydroxyacylglutathione hydrolase-like"/>
    <property type="match status" value="1"/>
</dbReference>
<dbReference type="EMBL" id="BARW01010941">
    <property type="protein sequence ID" value="GAI82333.1"/>
    <property type="molecule type" value="Genomic_DNA"/>
</dbReference>
<sequence>EQLQGTLEFMKKLKPKEVHACHCTDLKSKIALSKVANLKEVGVGQTFEYK</sequence>
<dbReference type="InterPro" id="IPR036866">
    <property type="entry name" value="RibonucZ/Hydroxyglut_hydro"/>
</dbReference>
<evidence type="ECO:0000313" key="1">
    <source>
        <dbReference type="EMBL" id="GAI82333.1"/>
    </source>
</evidence>